<comment type="caution">
    <text evidence="2">The sequence shown here is derived from an EMBL/GenBank/DDBJ whole genome shotgun (WGS) entry which is preliminary data.</text>
</comment>
<accession>A0ABN9WST3</accession>
<gene>
    <name evidence="2" type="ORF">PCOR1329_LOCUS70259</name>
</gene>
<evidence type="ECO:0000256" key="1">
    <source>
        <dbReference type="SAM" id="MobiDB-lite"/>
    </source>
</evidence>
<reference evidence="2" key="1">
    <citation type="submission" date="2023-10" db="EMBL/GenBank/DDBJ databases">
        <authorList>
            <person name="Chen Y."/>
            <person name="Shah S."/>
            <person name="Dougan E. K."/>
            <person name="Thang M."/>
            <person name="Chan C."/>
        </authorList>
    </citation>
    <scope>NUCLEOTIDE SEQUENCE [LARGE SCALE GENOMIC DNA]</scope>
</reference>
<feature type="non-terminal residue" evidence="2">
    <location>
        <position position="1"/>
    </location>
</feature>
<feature type="region of interest" description="Disordered" evidence="1">
    <location>
        <begin position="1"/>
        <end position="66"/>
    </location>
</feature>
<evidence type="ECO:0000313" key="3">
    <source>
        <dbReference type="Proteomes" id="UP001189429"/>
    </source>
</evidence>
<dbReference type="EMBL" id="CAUYUJ010019271">
    <property type="protein sequence ID" value="CAK0889847.1"/>
    <property type="molecule type" value="Genomic_DNA"/>
</dbReference>
<keyword evidence="3" id="KW-1185">Reference proteome</keyword>
<feature type="compositionally biased region" description="Basic residues" evidence="1">
    <location>
        <begin position="1"/>
        <end position="10"/>
    </location>
</feature>
<protein>
    <submittedName>
        <fullName evidence="2">Uncharacterized protein</fullName>
    </submittedName>
</protein>
<feature type="compositionally biased region" description="Acidic residues" evidence="1">
    <location>
        <begin position="25"/>
        <end position="37"/>
    </location>
</feature>
<sequence length="142" mass="15414">RRYPQRHSGRMRATFEQLRGREEAAAEQEEEEEEEEAAAGPVGGSRATAGGPPRLHARRAAGGCPGDWARGRCLQVQSMAVLFSRSPPEPQRRRAPAAPIWRGGARAPRNDGQSAASSAPVRLKYSNYSIPSEFSIELTTCG</sequence>
<dbReference type="Proteomes" id="UP001189429">
    <property type="component" value="Unassembled WGS sequence"/>
</dbReference>
<proteinExistence type="predicted"/>
<feature type="region of interest" description="Disordered" evidence="1">
    <location>
        <begin position="84"/>
        <end position="119"/>
    </location>
</feature>
<name>A0ABN9WST3_9DINO</name>
<evidence type="ECO:0000313" key="2">
    <source>
        <dbReference type="EMBL" id="CAK0889847.1"/>
    </source>
</evidence>
<organism evidence="2 3">
    <name type="scientific">Prorocentrum cordatum</name>
    <dbReference type="NCBI Taxonomy" id="2364126"/>
    <lineage>
        <taxon>Eukaryota</taxon>
        <taxon>Sar</taxon>
        <taxon>Alveolata</taxon>
        <taxon>Dinophyceae</taxon>
        <taxon>Prorocentrales</taxon>
        <taxon>Prorocentraceae</taxon>
        <taxon>Prorocentrum</taxon>
    </lineage>
</organism>
<feature type="compositionally biased region" description="Low complexity" evidence="1">
    <location>
        <begin position="96"/>
        <end position="107"/>
    </location>
</feature>